<comment type="caution">
    <text evidence="2">The sequence shown here is derived from an EMBL/GenBank/DDBJ whole genome shotgun (WGS) entry which is preliminary data.</text>
</comment>
<dbReference type="RefSeq" id="XP_062663124.1">
    <property type="nucleotide sequence ID" value="XM_062800369.1"/>
</dbReference>
<feature type="region of interest" description="Disordered" evidence="1">
    <location>
        <begin position="225"/>
        <end position="247"/>
    </location>
</feature>
<dbReference type="Proteomes" id="UP001278766">
    <property type="component" value="Unassembled WGS sequence"/>
</dbReference>
<evidence type="ECO:0000313" key="2">
    <source>
        <dbReference type="EMBL" id="KAK3299610.1"/>
    </source>
</evidence>
<proteinExistence type="predicted"/>
<dbReference type="AlphaFoldDB" id="A0AAE0HN69"/>
<dbReference type="GeneID" id="87837317"/>
<organism evidence="2 3">
    <name type="scientific">Chaetomium fimeti</name>
    <dbReference type="NCBI Taxonomy" id="1854472"/>
    <lineage>
        <taxon>Eukaryota</taxon>
        <taxon>Fungi</taxon>
        <taxon>Dikarya</taxon>
        <taxon>Ascomycota</taxon>
        <taxon>Pezizomycotina</taxon>
        <taxon>Sordariomycetes</taxon>
        <taxon>Sordariomycetidae</taxon>
        <taxon>Sordariales</taxon>
        <taxon>Chaetomiaceae</taxon>
        <taxon>Chaetomium</taxon>
    </lineage>
</organism>
<feature type="region of interest" description="Disordered" evidence="1">
    <location>
        <begin position="355"/>
        <end position="388"/>
    </location>
</feature>
<evidence type="ECO:0000256" key="1">
    <source>
        <dbReference type="SAM" id="MobiDB-lite"/>
    </source>
</evidence>
<gene>
    <name evidence="2" type="ORF">B0H64DRAFT_318059</name>
</gene>
<reference evidence="2" key="1">
    <citation type="journal article" date="2023" name="Mol. Phylogenet. Evol.">
        <title>Genome-scale phylogeny and comparative genomics of the fungal order Sordariales.</title>
        <authorList>
            <person name="Hensen N."/>
            <person name="Bonometti L."/>
            <person name="Westerberg I."/>
            <person name="Brannstrom I.O."/>
            <person name="Guillou S."/>
            <person name="Cros-Aarteil S."/>
            <person name="Calhoun S."/>
            <person name="Haridas S."/>
            <person name="Kuo A."/>
            <person name="Mondo S."/>
            <person name="Pangilinan J."/>
            <person name="Riley R."/>
            <person name="LaButti K."/>
            <person name="Andreopoulos B."/>
            <person name="Lipzen A."/>
            <person name="Chen C."/>
            <person name="Yan M."/>
            <person name="Daum C."/>
            <person name="Ng V."/>
            <person name="Clum A."/>
            <person name="Steindorff A."/>
            <person name="Ohm R.A."/>
            <person name="Martin F."/>
            <person name="Silar P."/>
            <person name="Natvig D.O."/>
            <person name="Lalanne C."/>
            <person name="Gautier V."/>
            <person name="Ament-Velasquez S.L."/>
            <person name="Kruys A."/>
            <person name="Hutchinson M.I."/>
            <person name="Powell A.J."/>
            <person name="Barry K."/>
            <person name="Miller A.N."/>
            <person name="Grigoriev I.V."/>
            <person name="Debuchy R."/>
            <person name="Gladieux P."/>
            <person name="Hiltunen Thoren M."/>
            <person name="Johannesson H."/>
        </authorList>
    </citation>
    <scope>NUCLEOTIDE SEQUENCE</scope>
    <source>
        <strain evidence="2">CBS 168.71</strain>
    </source>
</reference>
<sequence length="388" mass="43459">MQLQPYTPSGPVEDDSSRDSVGDLTVIAAVPSSPNFLDWAAFDETTLRPRKNARRSRLDRIFLPLRSVGAGLPGLSVDGLGGIIESAHGVFHSVRRLDFTESERTIYFMPSPGVEMPQTLHQRDFERYENELFDLSKYNGTSGYLTAMAWTEEALSGSITLYRVLFGDAGETVGIRPVAAMRDVPSPVLVRMRTDERIKRKAVVTLVDDDDRTFDWKANPSTRPRYVRLPSSLQPPSRSHSRHGGGRLADGDGVCATIPQFFALLHARGSILEHVGSAQITETQTEDGDIKPTVFLTQPPRSSPHEGSRVHVAILVPNDALWAEEEIIWTDQTGLAEFRQRQYWDLIKRASRRATSRNRSHGEDYEEGGRGSRSRSRARGRSESRSRW</sequence>
<keyword evidence="3" id="KW-1185">Reference proteome</keyword>
<protein>
    <submittedName>
        <fullName evidence="2">Uncharacterized protein</fullName>
    </submittedName>
</protein>
<evidence type="ECO:0000313" key="3">
    <source>
        <dbReference type="Proteomes" id="UP001278766"/>
    </source>
</evidence>
<reference evidence="2" key="2">
    <citation type="submission" date="2023-06" db="EMBL/GenBank/DDBJ databases">
        <authorList>
            <consortium name="Lawrence Berkeley National Laboratory"/>
            <person name="Haridas S."/>
            <person name="Hensen N."/>
            <person name="Bonometti L."/>
            <person name="Westerberg I."/>
            <person name="Brannstrom I.O."/>
            <person name="Guillou S."/>
            <person name="Cros-Aarteil S."/>
            <person name="Calhoun S."/>
            <person name="Kuo A."/>
            <person name="Mondo S."/>
            <person name="Pangilinan J."/>
            <person name="Riley R."/>
            <person name="Labutti K."/>
            <person name="Andreopoulos B."/>
            <person name="Lipzen A."/>
            <person name="Chen C."/>
            <person name="Yanf M."/>
            <person name="Daum C."/>
            <person name="Ng V."/>
            <person name="Clum A."/>
            <person name="Steindorff A."/>
            <person name="Ohm R."/>
            <person name="Martin F."/>
            <person name="Silar P."/>
            <person name="Natvig D."/>
            <person name="Lalanne C."/>
            <person name="Gautier V."/>
            <person name="Ament-Velasquez S.L."/>
            <person name="Kruys A."/>
            <person name="Hutchinson M.I."/>
            <person name="Powell A.J."/>
            <person name="Barry K."/>
            <person name="Miller A.N."/>
            <person name="Grigoriev I.V."/>
            <person name="Debuchy R."/>
            <person name="Gladieux P."/>
            <person name="Thoren M.H."/>
            <person name="Johannesson H."/>
        </authorList>
    </citation>
    <scope>NUCLEOTIDE SEQUENCE</scope>
    <source>
        <strain evidence="2">CBS 168.71</strain>
    </source>
</reference>
<dbReference type="EMBL" id="JAUEPN010000002">
    <property type="protein sequence ID" value="KAK3299610.1"/>
    <property type="molecule type" value="Genomic_DNA"/>
</dbReference>
<feature type="compositionally biased region" description="Basic and acidic residues" evidence="1">
    <location>
        <begin position="360"/>
        <end position="370"/>
    </location>
</feature>
<feature type="compositionally biased region" description="Low complexity" evidence="1">
    <location>
        <begin position="228"/>
        <end position="238"/>
    </location>
</feature>
<accession>A0AAE0HN69</accession>
<name>A0AAE0HN69_9PEZI</name>